<organism evidence="2 3">
    <name type="scientific">Natrarchaeobius chitinivorans</name>
    <dbReference type="NCBI Taxonomy" id="1679083"/>
    <lineage>
        <taxon>Archaea</taxon>
        <taxon>Methanobacteriati</taxon>
        <taxon>Methanobacteriota</taxon>
        <taxon>Stenosarchaea group</taxon>
        <taxon>Halobacteria</taxon>
        <taxon>Halobacteriales</taxon>
        <taxon>Natrialbaceae</taxon>
        <taxon>Natrarchaeobius</taxon>
    </lineage>
</organism>
<sequence length="59" mass="7061">MPIDSERQGDILLMLFAVQFTLLILLVPWLWPLLLFPVLLTLHVMKSEYHRRLTEEELQ</sequence>
<dbReference type="AlphaFoldDB" id="A0A3N6M1M1"/>
<dbReference type="Proteomes" id="UP000282323">
    <property type="component" value="Unassembled WGS sequence"/>
</dbReference>
<accession>A0A3N6M1M1</accession>
<comment type="caution">
    <text evidence="2">The sequence shown here is derived from an EMBL/GenBank/DDBJ whole genome shotgun (WGS) entry which is preliminary data.</text>
</comment>
<proteinExistence type="predicted"/>
<name>A0A3N6M1M1_NATCH</name>
<evidence type="ECO:0000313" key="2">
    <source>
        <dbReference type="EMBL" id="RQG97238.1"/>
    </source>
</evidence>
<gene>
    <name evidence="2" type="ORF">EA473_04000</name>
</gene>
<keyword evidence="3" id="KW-1185">Reference proteome</keyword>
<feature type="transmembrane region" description="Helical" evidence="1">
    <location>
        <begin position="12"/>
        <end position="31"/>
    </location>
</feature>
<keyword evidence="1" id="KW-0812">Transmembrane</keyword>
<protein>
    <submittedName>
        <fullName evidence="2">Uncharacterized protein</fullName>
    </submittedName>
</protein>
<keyword evidence="1" id="KW-1133">Transmembrane helix</keyword>
<evidence type="ECO:0000313" key="3">
    <source>
        <dbReference type="Proteomes" id="UP000282323"/>
    </source>
</evidence>
<evidence type="ECO:0000256" key="1">
    <source>
        <dbReference type="SAM" id="Phobius"/>
    </source>
</evidence>
<reference evidence="2 3" key="1">
    <citation type="submission" date="2018-10" db="EMBL/GenBank/DDBJ databases">
        <title>Natrarchaeobius chitinivorans gen. nov., sp. nov., and Natrarchaeobius haloalkaliphilus sp. nov., alkaliphilic, chitin-utilizing haloarchaea from hypersaline alkaline lakes.</title>
        <authorList>
            <person name="Sorokin D.Y."/>
            <person name="Elcheninov A.G."/>
            <person name="Kostrikina N.A."/>
            <person name="Bale N.J."/>
            <person name="Sinninghe Damste J.S."/>
            <person name="Khijniak T.V."/>
            <person name="Kublanov I.V."/>
            <person name="Toshchakov S.V."/>
        </authorList>
    </citation>
    <scope>NUCLEOTIDE SEQUENCE [LARGE SCALE GENOMIC DNA]</scope>
    <source>
        <strain evidence="2 3">AArcht4T</strain>
    </source>
</reference>
<dbReference type="EMBL" id="REGA01000002">
    <property type="protein sequence ID" value="RQG97238.1"/>
    <property type="molecule type" value="Genomic_DNA"/>
</dbReference>
<keyword evidence="1" id="KW-0472">Membrane</keyword>